<dbReference type="Pfam" id="PF02620">
    <property type="entry name" value="YceD"/>
    <property type="match status" value="1"/>
</dbReference>
<dbReference type="InterPro" id="IPR003772">
    <property type="entry name" value="YceD"/>
</dbReference>
<evidence type="ECO:0000313" key="7">
    <source>
        <dbReference type="EMBL" id="MDN4120814.1"/>
    </source>
</evidence>
<comment type="similarity">
    <text evidence="2">Belongs to the DUF177 domain family.</text>
</comment>
<keyword evidence="8" id="KW-1185">Reference proteome</keyword>
<evidence type="ECO:0000313" key="8">
    <source>
        <dbReference type="Proteomes" id="UP001168613"/>
    </source>
</evidence>
<feature type="region of interest" description="Disordered" evidence="6">
    <location>
        <begin position="143"/>
        <end position="167"/>
    </location>
</feature>
<keyword evidence="4" id="KW-0690">Ribosome biogenesis</keyword>
<evidence type="ECO:0000256" key="4">
    <source>
        <dbReference type="ARBA" id="ARBA00022517"/>
    </source>
</evidence>
<reference evidence="7" key="1">
    <citation type="submission" date="2021-11" db="EMBL/GenBank/DDBJ databases">
        <title>Draft genome sequence of Alcaligenes endophyticus type strain CCUG 75668T.</title>
        <authorList>
            <person name="Salva-Serra F."/>
            <person name="Duran R.E."/>
            <person name="Seeger M."/>
            <person name="Moore E.R.B."/>
            <person name="Jaen-Luchoro D."/>
        </authorList>
    </citation>
    <scope>NUCLEOTIDE SEQUENCE</scope>
    <source>
        <strain evidence="7">CCUG 75668</strain>
    </source>
</reference>
<evidence type="ECO:0000256" key="6">
    <source>
        <dbReference type="SAM" id="MobiDB-lite"/>
    </source>
</evidence>
<evidence type="ECO:0000256" key="3">
    <source>
        <dbReference type="ARBA" id="ARBA00015716"/>
    </source>
</evidence>
<sequence>MTTKQYIDTLNLSGGPQFVEGQVLSGELTRLVQDFPAQGDSAIQWSLSASIDHVNRRVLEVRAQGSVVLECQRCMKPFVWPVDISNMVEVVTDEAQLEDDGDADGPDRILCNGRLDALGLVEDELILSIPYVPMHDVCPDTLELSTGEPMPESRPSPFAVLGELKKS</sequence>
<evidence type="ECO:0000256" key="2">
    <source>
        <dbReference type="ARBA" id="ARBA00010740"/>
    </source>
</evidence>
<dbReference type="PANTHER" id="PTHR38099:SF1">
    <property type="entry name" value="LARGE RIBOSOMAL RNA SUBUNIT ACCUMULATION PROTEIN YCED"/>
    <property type="match status" value="1"/>
</dbReference>
<comment type="function">
    <text evidence="1">Plays a role in synthesis, processing and/or stability of 23S rRNA.</text>
</comment>
<evidence type="ECO:0000256" key="5">
    <source>
        <dbReference type="ARBA" id="ARBA00031841"/>
    </source>
</evidence>
<comment type="caution">
    <text evidence="7">The sequence shown here is derived from an EMBL/GenBank/DDBJ whole genome shotgun (WGS) entry which is preliminary data.</text>
</comment>
<dbReference type="InterPro" id="IPR039255">
    <property type="entry name" value="YceD_bac"/>
</dbReference>
<protein>
    <recommendedName>
        <fullName evidence="3">Large ribosomal RNA subunit accumulation protein YceD</fullName>
    </recommendedName>
    <alternativeName>
        <fullName evidence="5">23S rRNA accumulation protein YceD</fullName>
    </alternativeName>
</protein>
<accession>A0ABT8EHP8</accession>
<dbReference type="RefSeq" id="WP_266124523.1">
    <property type="nucleotide sequence ID" value="NZ_JAJHNU010000001.1"/>
</dbReference>
<evidence type="ECO:0000256" key="1">
    <source>
        <dbReference type="ARBA" id="ARBA00002868"/>
    </source>
</evidence>
<gene>
    <name evidence="7" type="ORF">LMS43_05910</name>
</gene>
<dbReference type="Proteomes" id="UP001168613">
    <property type="component" value="Unassembled WGS sequence"/>
</dbReference>
<organism evidence="7 8">
    <name type="scientific">Alcaligenes endophyticus</name>
    <dbReference type="NCBI Taxonomy" id="1929088"/>
    <lineage>
        <taxon>Bacteria</taxon>
        <taxon>Pseudomonadati</taxon>
        <taxon>Pseudomonadota</taxon>
        <taxon>Betaproteobacteria</taxon>
        <taxon>Burkholderiales</taxon>
        <taxon>Alcaligenaceae</taxon>
        <taxon>Alcaligenes</taxon>
    </lineage>
</organism>
<dbReference type="PANTHER" id="PTHR38099">
    <property type="entry name" value="LARGE RIBOSOMAL RNA SUBUNIT ACCUMULATION PROTEIN YCED"/>
    <property type="match status" value="1"/>
</dbReference>
<name>A0ABT8EHP8_9BURK</name>
<dbReference type="EMBL" id="JAJHNU010000001">
    <property type="protein sequence ID" value="MDN4120814.1"/>
    <property type="molecule type" value="Genomic_DNA"/>
</dbReference>
<proteinExistence type="inferred from homology"/>